<evidence type="ECO:0000256" key="2">
    <source>
        <dbReference type="SAM" id="MobiDB-lite"/>
    </source>
</evidence>
<evidence type="ECO:0000256" key="1">
    <source>
        <dbReference type="PROSITE-ProRule" id="PRU00206"/>
    </source>
</evidence>
<keyword evidence="1" id="KW-1015">Disulfide bond</keyword>
<feature type="region of interest" description="Disordered" evidence="2">
    <location>
        <begin position="330"/>
        <end position="352"/>
    </location>
</feature>
<feature type="disulfide bond" evidence="1">
    <location>
        <begin position="34"/>
        <end position="52"/>
    </location>
</feature>
<keyword evidence="3" id="KW-0812">Transmembrane</keyword>
<dbReference type="EMBL" id="JTDE01021068">
    <property type="protein sequence ID" value="KAF7233447.1"/>
    <property type="molecule type" value="Genomic_DNA"/>
</dbReference>
<comment type="caution">
    <text evidence="5">The sequence shown here is derived from an EMBL/GenBank/DDBJ whole genome shotgun (WGS) entry which is preliminary data.</text>
</comment>
<feature type="repeat" description="TNFR-Cys" evidence="1">
    <location>
        <begin position="12"/>
        <end position="52"/>
    </location>
</feature>
<dbReference type="InterPro" id="IPR001368">
    <property type="entry name" value="TNFR/NGFR_Cys_rich_reg"/>
</dbReference>
<name>A0A8S9YG55_9TREM</name>
<feature type="non-terminal residue" evidence="5">
    <location>
        <position position="1"/>
    </location>
</feature>
<keyword evidence="3" id="KW-0472">Membrane</keyword>
<feature type="disulfide bond" evidence="1">
    <location>
        <begin position="31"/>
        <end position="44"/>
    </location>
</feature>
<gene>
    <name evidence="5" type="ORF">EG68_07741</name>
</gene>
<keyword evidence="3" id="KW-1133">Transmembrane helix</keyword>
<accession>A0A8S9YG55</accession>
<evidence type="ECO:0000256" key="3">
    <source>
        <dbReference type="SAM" id="Phobius"/>
    </source>
</evidence>
<dbReference type="OrthoDB" id="10048028at2759"/>
<dbReference type="Proteomes" id="UP000822476">
    <property type="component" value="Unassembled WGS sequence"/>
</dbReference>
<dbReference type="Pfam" id="PF00020">
    <property type="entry name" value="TNFR_c6"/>
    <property type="match status" value="1"/>
</dbReference>
<feature type="disulfide bond" evidence="1">
    <location>
        <begin position="13"/>
        <end position="28"/>
    </location>
</feature>
<dbReference type="PROSITE" id="PS50050">
    <property type="entry name" value="TNFR_NGFR_2"/>
    <property type="match status" value="1"/>
</dbReference>
<evidence type="ECO:0000313" key="5">
    <source>
        <dbReference type="EMBL" id="KAF7233447.1"/>
    </source>
</evidence>
<feature type="transmembrane region" description="Helical" evidence="3">
    <location>
        <begin position="87"/>
        <end position="107"/>
    </location>
</feature>
<evidence type="ECO:0000313" key="6">
    <source>
        <dbReference type="Proteomes" id="UP000822476"/>
    </source>
</evidence>
<sequence length="352" mass="38614">PCEWNANTQCQACPSGFWSALIGDAVKCIPCQTCSDDQILVRECLVNTDTVCCPKFNTNCSVSFDYPAYENGLEFSEHHGTRQNQMLPIYCSIMGMIIVFLLFYVVYKLWRQREAITSAKLSDAAYTVSGFKNITRTGGQSLSVSISPTGSGFQTVRCPIPDTCEVLSNPAETVNPWLSGSNEMHDVQESDPLLLGNVNRTQMNETENTGKMLDTVPVNVLGTLCFQLARKGCHKLADVMGITPNKLSKSDPLYLGLLEATLQAKAFSLSTSTNRLHKCHPSADDDELLYDAVNVICQLCKKPSVTLMTMSDALESVDRTDLIPLLTDESEKNDGLYPTRNSLQGGKGHGQV</sequence>
<dbReference type="Gene3D" id="2.10.50.10">
    <property type="entry name" value="Tumor Necrosis Factor Receptor, subunit A, domain 2"/>
    <property type="match status" value="1"/>
</dbReference>
<feature type="domain" description="TNFR-Cys" evidence="4">
    <location>
        <begin position="12"/>
        <end position="52"/>
    </location>
</feature>
<organism evidence="5 6">
    <name type="scientific">Paragonimus skrjabini miyazakii</name>
    <dbReference type="NCBI Taxonomy" id="59628"/>
    <lineage>
        <taxon>Eukaryota</taxon>
        <taxon>Metazoa</taxon>
        <taxon>Spiralia</taxon>
        <taxon>Lophotrochozoa</taxon>
        <taxon>Platyhelminthes</taxon>
        <taxon>Trematoda</taxon>
        <taxon>Digenea</taxon>
        <taxon>Plagiorchiida</taxon>
        <taxon>Troglotremata</taxon>
        <taxon>Troglotrematidae</taxon>
        <taxon>Paragonimus</taxon>
    </lineage>
</organism>
<protein>
    <recommendedName>
        <fullName evidence="4">TNFR-Cys domain-containing protein</fullName>
    </recommendedName>
</protein>
<dbReference type="AlphaFoldDB" id="A0A8S9YG55"/>
<keyword evidence="6" id="KW-1185">Reference proteome</keyword>
<proteinExistence type="predicted"/>
<evidence type="ECO:0000259" key="4">
    <source>
        <dbReference type="PROSITE" id="PS50050"/>
    </source>
</evidence>
<reference evidence="5" key="1">
    <citation type="submission" date="2019-07" db="EMBL/GenBank/DDBJ databases">
        <title>Annotation for the trematode Paragonimus miyazaki's.</title>
        <authorList>
            <person name="Choi Y.-J."/>
        </authorList>
    </citation>
    <scope>NUCLEOTIDE SEQUENCE</scope>
    <source>
        <strain evidence="5">Japan</strain>
    </source>
</reference>
<dbReference type="Gene3D" id="6.10.250.1780">
    <property type="match status" value="1"/>
</dbReference>